<proteinExistence type="predicted"/>
<dbReference type="EMBL" id="QTQV01000011">
    <property type="protein sequence ID" value="RQT13681.1"/>
    <property type="molecule type" value="Genomic_DNA"/>
</dbReference>
<evidence type="ECO:0000313" key="2">
    <source>
        <dbReference type="Proteomes" id="UP000277921"/>
    </source>
</evidence>
<dbReference type="AlphaFoldDB" id="A0A3N8PQ02"/>
<comment type="caution">
    <text evidence="1">The sequence shown here is derived from an EMBL/GenBank/DDBJ whole genome shotgun (WGS) entry which is preliminary data.</text>
</comment>
<reference evidence="1 2" key="1">
    <citation type="submission" date="2018-08" db="EMBL/GenBank/DDBJ databases">
        <title>Comparative analysis of Burkholderia isolates from Puerto Rico.</title>
        <authorList>
            <person name="Hall C."/>
            <person name="Sahl J."/>
            <person name="Wagner D."/>
        </authorList>
    </citation>
    <scope>NUCLEOTIDE SEQUENCE [LARGE SCALE GENOMIC DNA]</scope>
    <source>
        <strain evidence="1 2">Bp9025</strain>
    </source>
</reference>
<dbReference type="Proteomes" id="UP000277921">
    <property type="component" value="Unassembled WGS sequence"/>
</dbReference>
<protein>
    <submittedName>
        <fullName evidence="1">Uncharacterized protein</fullName>
    </submittedName>
</protein>
<evidence type="ECO:0000313" key="1">
    <source>
        <dbReference type="EMBL" id="RQT13681.1"/>
    </source>
</evidence>
<organism evidence="1 2">
    <name type="scientific">Burkholderia contaminans</name>
    <dbReference type="NCBI Taxonomy" id="488447"/>
    <lineage>
        <taxon>Bacteria</taxon>
        <taxon>Pseudomonadati</taxon>
        <taxon>Pseudomonadota</taxon>
        <taxon>Betaproteobacteria</taxon>
        <taxon>Burkholderiales</taxon>
        <taxon>Burkholderiaceae</taxon>
        <taxon>Burkholderia</taxon>
        <taxon>Burkholderia cepacia complex</taxon>
    </lineage>
</organism>
<name>A0A3N8PQ02_9BURK</name>
<accession>A0A3N8PQ02</accession>
<sequence>MQGREGGASGALESAVSHGSVAVSGKEWSRSGSGSHARFWCEVEGCYPIGAVAGRAGSCRFTPP</sequence>
<gene>
    <name evidence="1" type="ORF">DF051_19615</name>
</gene>